<name>A0A1Y5ENZ9_COLPS</name>
<gene>
    <name evidence="2" type="ORF">A9Q75_06495</name>
</gene>
<dbReference type="InterPro" id="IPR014469">
    <property type="entry name" value="DUF2271"/>
</dbReference>
<evidence type="ECO:0008006" key="4">
    <source>
        <dbReference type="Google" id="ProtNLM"/>
    </source>
</evidence>
<keyword evidence="1" id="KW-0732">Signal</keyword>
<organism evidence="2 3">
    <name type="scientific">Colwellia psychrerythraea</name>
    <name type="common">Vibrio psychroerythus</name>
    <dbReference type="NCBI Taxonomy" id="28229"/>
    <lineage>
        <taxon>Bacteria</taxon>
        <taxon>Pseudomonadati</taxon>
        <taxon>Pseudomonadota</taxon>
        <taxon>Gammaproteobacteria</taxon>
        <taxon>Alteromonadales</taxon>
        <taxon>Colwelliaceae</taxon>
        <taxon>Colwellia</taxon>
    </lineage>
</organism>
<sequence length="161" mass="18876">MKITSIFCITLLCGILFISECSAKNQTFIAQKLVVQIELTPFQKKHQNPYFSLWLSNKNKEHKTLVVLREKVKWLRDLKKFWRNIARENRSESDAVTGATNKRKNFNYTFEIDTIWQDISLEVVRENGHRELIYLPISTSKECVKGNVEIVKICVQLIITE</sequence>
<feature type="chain" id="PRO_5012870501" description="Lipoprotein" evidence="1">
    <location>
        <begin position="24"/>
        <end position="161"/>
    </location>
</feature>
<evidence type="ECO:0000256" key="1">
    <source>
        <dbReference type="SAM" id="SignalP"/>
    </source>
</evidence>
<evidence type="ECO:0000313" key="2">
    <source>
        <dbReference type="EMBL" id="OUR82357.1"/>
    </source>
</evidence>
<dbReference type="AlphaFoldDB" id="A0A1Y5ENZ9"/>
<reference evidence="3" key="1">
    <citation type="journal article" date="2017" name="Proc. Natl. Acad. Sci. U.S.A.">
        <title>Simulation of Deepwater Horizon oil plume reveals substrate specialization within a complex community of hydrocarbon degraders.</title>
        <authorList>
            <person name="Hu P."/>
            <person name="Dubinsky E.A."/>
            <person name="Probst A.J."/>
            <person name="Wang J."/>
            <person name="Sieber C.M.K."/>
            <person name="Tom L.M."/>
            <person name="Gardinali P."/>
            <person name="Banfield J.F."/>
            <person name="Atlas R.M."/>
            <person name="Andersen G.L."/>
        </authorList>
    </citation>
    <scope>NUCLEOTIDE SEQUENCE [LARGE SCALE GENOMIC DNA]</scope>
</reference>
<dbReference type="Pfam" id="PF10029">
    <property type="entry name" value="DUF2271"/>
    <property type="match status" value="1"/>
</dbReference>
<comment type="caution">
    <text evidence="2">The sequence shown here is derived from an EMBL/GenBank/DDBJ whole genome shotgun (WGS) entry which is preliminary data.</text>
</comment>
<feature type="signal peptide" evidence="1">
    <location>
        <begin position="1"/>
        <end position="23"/>
    </location>
</feature>
<dbReference type="EMBL" id="MAAF01000040">
    <property type="protein sequence ID" value="OUR82357.1"/>
    <property type="molecule type" value="Genomic_DNA"/>
</dbReference>
<protein>
    <recommendedName>
        <fullName evidence="4">Lipoprotein</fullName>
    </recommendedName>
</protein>
<dbReference type="Proteomes" id="UP000243053">
    <property type="component" value="Unassembled WGS sequence"/>
</dbReference>
<accession>A0A1Y5ENZ9</accession>
<proteinExistence type="predicted"/>
<evidence type="ECO:0000313" key="3">
    <source>
        <dbReference type="Proteomes" id="UP000243053"/>
    </source>
</evidence>